<dbReference type="AlphaFoldDB" id="A0A9P0B3Q9"/>
<keyword evidence="6" id="KW-0325">Glycoprotein</keyword>
<dbReference type="GO" id="GO:0006937">
    <property type="term" value="P:regulation of muscle contraction"/>
    <property type="evidence" value="ECO:0007669"/>
    <property type="project" value="TreeGrafter"/>
</dbReference>
<dbReference type="PANTHER" id="PTHR19444:SF50">
    <property type="match status" value="1"/>
</dbReference>
<evidence type="ECO:0000256" key="4">
    <source>
        <dbReference type="ARBA" id="ARBA00022989"/>
    </source>
</evidence>
<evidence type="ECO:0000256" key="2">
    <source>
        <dbReference type="ARBA" id="ARBA00009172"/>
    </source>
</evidence>
<feature type="transmembrane region" description="Helical" evidence="7">
    <location>
        <begin position="138"/>
        <end position="161"/>
    </location>
</feature>
<dbReference type="InterPro" id="IPR010291">
    <property type="entry name" value="Ion_channel_UNC-93"/>
</dbReference>
<dbReference type="Gene3D" id="1.20.1250.20">
    <property type="entry name" value="MFS general substrate transporter like domains"/>
    <property type="match status" value="1"/>
</dbReference>
<dbReference type="GO" id="GO:0015459">
    <property type="term" value="F:potassium channel regulator activity"/>
    <property type="evidence" value="ECO:0007669"/>
    <property type="project" value="TreeGrafter"/>
</dbReference>
<dbReference type="FunFam" id="1.20.1250.20:FF:000290">
    <property type="entry name" value="Unc-93 homolog A"/>
    <property type="match status" value="1"/>
</dbReference>
<feature type="transmembrane region" description="Helical" evidence="7">
    <location>
        <begin position="332"/>
        <end position="350"/>
    </location>
</feature>
<feature type="transmembrane region" description="Helical" evidence="7">
    <location>
        <begin position="81"/>
        <end position="102"/>
    </location>
</feature>
<comment type="subcellular location">
    <subcellularLocation>
        <location evidence="1">Membrane</location>
        <topology evidence="1">Multi-pass membrane protein</topology>
    </subcellularLocation>
</comment>
<feature type="transmembrane region" description="Helical" evidence="7">
    <location>
        <begin position="485"/>
        <end position="502"/>
    </location>
</feature>
<protein>
    <recommendedName>
        <fullName evidence="10">UNC93-like protein</fullName>
    </recommendedName>
</protein>
<evidence type="ECO:0000256" key="6">
    <source>
        <dbReference type="ARBA" id="ARBA00023180"/>
    </source>
</evidence>
<evidence type="ECO:0000313" key="8">
    <source>
        <dbReference type="EMBL" id="CAH0554816.1"/>
    </source>
</evidence>
<feature type="transmembrane region" description="Helical" evidence="7">
    <location>
        <begin position="114"/>
        <end position="132"/>
    </location>
</feature>
<dbReference type="GO" id="GO:0055120">
    <property type="term" value="C:striated muscle dense body"/>
    <property type="evidence" value="ECO:0007669"/>
    <property type="project" value="TreeGrafter"/>
</dbReference>
<evidence type="ECO:0000256" key="1">
    <source>
        <dbReference type="ARBA" id="ARBA00004141"/>
    </source>
</evidence>
<evidence type="ECO:0000256" key="3">
    <source>
        <dbReference type="ARBA" id="ARBA00022692"/>
    </source>
</evidence>
<keyword evidence="4 7" id="KW-1133">Transmembrane helix</keyword>
<reference evidence="8" key="1">
    <citation type="submission" date="2021-12" db="EMBL/GenBank/DDBJ databases">
        <authorList>
            <person name="King R."/>
        </authorList>
    </citation>
    <scope>NUCLEOTIDE SEQUENCE</scope>
</reference>
<dbReference type="GO" id="GO:0043266">
    <property type="term" value="P:regulation of potassium ion transport"/>
    <property type="evidence" value="ECO:0007669"/>
    <property type="project" value="TreeGrafter"/>
</dbReference>
<feature type="transmembrane region" description="Helical" evidence="7">
    <location>
        <begin position="173"/>
        <end position="192"/>
    </location>
</feature>
<dbReference type="EMBL" id="OV121135">
    <property type="protein sequence ID" value="CAH0554816.1"/>
    <property type="molecule type" value="Genomic_DNA"/>
</dbReference>
<keyword evidence="9" id="KW-1185">Reference proteome</keyword>
<evidence type="ECO:0000313" key="9">
    <source>
        <dbReference type="Proteomes" id="UP001154078"/>
    </source>
</evidence>
<name>A0A9P0B3Q9_BRAAE</name>
<dbReference type="InterPro" id="IPR036259">
    <property type="entry name" value="MFS_trans_sf"/>
</dbReference>
<sequence>MVYTISDKVEKVKQDVQNPKEMDSKFHRVGQDEKGADADQFGPGEKTRIWKNVIVIGFAFMIHFTAFWGASNLQSSVNAEAALGTFTLAAIYGSLILSNIFLPVMVIRWLGVKWTMALSFVTYMPFMIAQFYPKFYTMIPAGLAVGFGGGPLWCAKCTYLTVIAEAYSQVTGIGADIAVTKFFGVFFMFYQFSQVWGNLISSAVLSSGVEESTISAVNQTILNATSIFTTTPASPKVLPDPGDICGANFCPVTLIPVNNDTEIPSLAAPSTTKLNLITAIYLGCMIVAVLIIVFGVDSMKRYGKGRKGSGSGLTGFKLLAVTMKQLANPYQLLILPITMFIGAEQAFIAADYNSAFVSCGWGISNIGFVMICFGVCNGLAAIFTGSIVKITGRSPVICFALSLHVALIVTLLVWRPNPDEKLIFFIISGLWGICDAVWLVQINSLSGILFPGKEEAAYSNFRLWESTGSVITYAYSPYICTHIKLYLLLGLLIIGICGYTAIEYLEHKKNEDDGEIYNKGQFTLVKGSKSGEVAE</sequence>
<dbReference type="PANTHER" id="PTHR19444">
    <property type="entry name" value="UNC-93 RELATED"/>
    <property type="match status" value="1"/>
</dbReference>
<dbReference type="OrthoDB" id="78663at2759"/>
<feature type="transmembrane region" description="Helical" evidence="7">
    <location>
        <begin position="49"/>
        <end position="69"/>
    </location>
</feature>
<proteinExistence type="inferred from homology"/>
<dbReference type="SUPFAM" id="SSF103473">
    <property type="entry name" value="MFS general substrate transporter"/>
    <property type="match status" value="1"/>
</dbReference>
<evidence type="ECO:0000256" key="7">
    <source>
        <dbReference type="SAM" id="Phobius"/>
    </source>
</evidence>
<feature type="transmembrane region" description="Helical" evidence="7">
    <location>
        <begin position="396"/>
        <end position="416"/>
    </location>
</feature>
<evidence type="ECO:0008006" key="10">
    <source>
        <dbReference type="Google" id="ProtNLM"/>
    </source>
</evidence>
<feature type="transmembrane region" description="Helical" evidence="7">
    <location>
        <begin position="422"/>
        <end position="440"/>
    </location>
</feature>
<dbReference type="InterPro" id="IPR051951">
    <property type="entry name" value="UNC-93_regulatory"/>
</dbReference>
<evidence type="ECO:0000256" key="5">
    <source>
        <dbReference type="ARBA" id="ARBA00023136"/>
    </source>
</evidence>
<comment type="similarity">
    <text evidence="2">Belongs to the unc-93 family.</text>
</comment>
<keyword evidence="5 7" id="KW-0472">Membrane</keyword>
<dbReference type="Proteomes" id="UP001154078">
    <property type="component" value="Chromosome 4"/>
</dbReference>
<feature type="transmembrane region" description="Helical" evidence="7">
    <location>
        <begin position="362"/>
        <end position="384"/>
    </location>
</feature>
<dbReference type="GO" id="GO:0005886">
    <property type="term" value="C:plasma membrane"/>
    <property type="evidence" value="ECO:0007669"/>
    <property type="project" value="TreeGrafter"/>
</dbReference>
<keyword evidence="3 7" id="KW-0812">Transmembrane</keyword>
<organism evidence="8 9">
    <name type="scientific">Brassicogethes aeneus</name>
    <name type="common">Rape pollen beetle</name>
    <name type="synonym">Meligethes aeneus</name>
    <dbReference type="NCBI Taxonomy" id="1431903"/>
    <lineage>
        <taxon>Eukaryota</taxon>
        <taxon>Metazoa</taxon>
        <taxon>Ecdysozoa</taxon>
        <taxon>Arthropoda</taxon>
        <taxon>Hexapoda</taxon>
        <taxon>Insecta</taxon>
        <taxon>Pterygota</taxon>
        <taxon>Neoptera</taxon>
        <taxon>Endopterygota</taxon>
        <taxon>Coleoptera</taxon>
        <taxon>Polyphaga</taxon>
        <taxon>Cucujiformia</taxon>
        <taxon>Nitidulidae</taxon>
        <taxon>Meligethinae</taxon>
        <taxon>Brassicogethes</taxon>
    </lineage>
</organism>
<gene>
    <name evidence="8" type="ORF">MELIAE_LOCUS6323</name>
</gene>
<dbReference type="Pfam" id="PF05978">
    <property type="entry name" value="UNC-93"/>
    <property type="match status" value="1"/>
</dbReference>
<feature type="transmembrane region" description="Helical" evidence="7">
    <location>
        <begin position="274"/>
        <end position="296"/>
    </location>
</feature>
<accession>A0A9P0B3Q9</accession>